<dbReference type="eggNOG" id="ENOG5031PT5">
    <property type="taxonomic scope" value="Bacteria"/>
</dbReference>
<dbReference type="AlphaFoldDB" id="Q6LGQ0"/>
<dbReference type="EMBL" id="CR378680">
    <property type="protein sequence ID" value="CAG23530.1"/>
    <property type="molecule type" value="Genomic_DNA"/>
</dbReference>
<dbReference type="STRING" id="298386.PBPRB1670"/>
<dbReference type="Proteomes" id="UP000000593">
    <property type="component" value="Chromosome 2"/>
</dbReference>
<accession>Q6LGQ0</accession>
<keyword evidence="2" id="KW-1185">Reference proteome</keyword>
<evidence type="ECO:0000313" key="1">
    <source>
        <dbReference type="EMBL" id="CAG23530.1"/>
    </source>
</evidence>
<protein>
    <recommendedName>
        <fullName evidence="3">Replication protein</fullName>
    </recommendedName>
</protein>
<proteinExistence type="predicted"/>
<evidence type="ECO:0000313" key="2">
    <source>
        <dbReference type="Proteomes" id="UP000000593"/>
    </source>
</evidence>
<gene>
    <name evidence="1" type="ordered locus">PBPRB1670</name>
</gene>
<dbReference type="KEGG" id="ppr:PBPRB1670"/>
<name>Q6LGQ0_PHOPR</name>
<evidence type="ECO:0008006" key="3">
    <source>
        <dbReference type="Google" id="ProtNLM"/>
    </source>
</evidence>
<organism evidence="1 2">
    <name type="scientific">Photobacterium profundum (strain SS9)</name>
    <dbReference type="NCBI Taxonomy" id="298386"/>
    <lineage>
        <taxon>Bacteria</taxon>
        <taxon>Pseudomonadati</taxon>
        <taxon>Pseudomonadota</taxon>
        <taxon>Gammaproteobacteria</taxon>
        <taxon>Vibrionales</taxon>
        <taxon>Vibrionaceae</taxon>
        <taxon>Photobacterium</taxon>
    </lineage>
</organism>
<dbReference type="HOGENOM" id="CLU_1309181_0_0_6"/>
<reference evidence="2" key="1">
    <citation type="journal article" date="2005" name="Science">
        <title>Life at depth: Photobacterium profundum genome sequence and expression analysis.</title>
        <authorList>
            <person name="Vezzi A."/>
            <person name="Campanaro S."/>
            <person name="D'Angelo M."/>
            <person name="Simonato F."/>
            <person name="Vitulo N."/>
            <person name="Lauro F.M."/>
            <person name="Cestaro A."/>
            <person name="Malacrida G."/>
            <person name="Simionati B."/>
            <person name="Cannata N."/>
            <person name="Romualdi C."/>
            <person name="Bartlett D.H."/>
            <person name="Valle G."/>
        </authorList>
    </citation>
    <scope>NUCLEOTIDE SEQUENCE [LARGE SCALE GENOMIC DNA]</scope>
    <source>
        <strain evidence="2">ATCC BAA-1253 / SS9</strain>
    </source>
</reference>
<sequence length="210" mass="24181">MVKLTHYAKRYSAAFDKFVNAPHMFKRLWEVNSNIKPLQKRQRVTLVRVIRVMLAAMDAENNQVGICNTDAMHGITHVNLMKRYKGMFGEFITKGRWYRAIKQLVNAGYLISKSALTINGTDESPLIRSIASLKEFTKLFFSDLNLEHKKDIRESRAKCVASRISQSRSSIWYGYKIFNKIRKHTKQGHGEPVTYDEVPSQYQAGIFSSA</sequence>